<feature type="transmembrane region" description="Helical" evidence="1">
    <location>
        <begin position="204"/>
        <end position="226"/>
    </location>
</feature>
<feature type="transmembrane region" description="Helical" evidence="1">
    <location>
        <begin position="123"/>
        <end position="141"/>
    </location>
</feature>
<keyword evidence="1" id="KW-1133">Transmembrane helix</keyword>
<dbReference type="EMBL" id="AP017928">
    <property type="protein sequence ID" value="BBA36256.1"/>
    <property type="molecule type" value="Genomic_DNA"/>
</dbReference>
<protein>
    <submittedName>
        <fullName evidence="2">Putative membrane protein</fullName>
    </submittedName>
</protein>
<keyword evidence="1" id="KW-0812">Transmembrane</keyword>
<dbReference type="AlphaFoldDB" id="A0A250KXK9"/>
<sequence>MCRTSLMRSPFSPLYFLFFLGLLLWVIFSIKLGLITLTFRKLGLDPESALTLLITSLLGSAVNLPLFTLRVSAPQPPVERAGYGLLRRPPVPFTGRTQVAVNVGGCLVPVLFSLYLVKTYGVPPLHILAATAFVTFVSYLMSRPIPGVGIGMPILVAPLSAALAAIFLGEDFRAPLAYISGSLGVLIGADLLRLKDIRRMAAPIASIGGAGTFDGIFITGLVAVLLS</sequence>
<feature type="transmembrane region" description="Helical" evidence="1">
    <location>
        <begin position="148"/>
        <end position="169"/>
    </location>
</feature>
<evidence type="ECO:0000313" key="2">
    <source>
        <dbReference type="EMBL" id="BBA36256.1"/>
    </source>
</evidence>
<keyword evidence="1" id="KW-0472">Membrane</keyword>
<keyword evidence="3" id="KW-1185">Reference proteome</keyword>
<feature type="transmembrane region" description="Helical" evidence="1">
    <location>
        <begin position="12"/>
        <end position="37"/>
    </location>
</feature>
<evidence type="ECO:0000313" key="3">
    <source>
        <dbReference type="Proteomes" id="UP000266313"/>
    </source>
</evidence>
<feature type="transmembrane region" description="Helical" evidence="1">
    <location>
        <begin position="49"/>
        <end position="69"/>
    </location>
</feature>
<accession>A0A250KXK9</accession>
<name>A0A250KXK9_9GAMM</name>
<dbReference type="InterPro" id="IPR011672">
    <property type="entry name" value="DUF1614"/>
</dbReference>
<proteinExistence type="predicted"/>
<dbReference type="Proteomes" id="UP000266313">
    <property type="component" value="Chromosome"/>
</dbReference>
<organism evidence="2 3">
    <name type="scientific">Methylocaldum marinum</name>
    <dbReference type="NCBI Taxonomy" id="1432792"/>
    <lineage>
        <taxon>Bacteria</taxon>
        <taxon>Pseudomonadati</taxon>
        <taxon>Pseudomonadota</taxon>
        <taxon>Gammaproteobacteria</taxon>
        <taxon>Methylococcales</taxon>
        <taxon>Methylococcaceae</taxon>
        <taxon>Methylocaldum</taxon>
    </lineage>
</organism>
<reference evidence="2 3" key="1">
    <citation type="submission" date="2016-12" db="EMBL/GenBank/DDBJ databases">
        <title>Genome sequencing of Methylocaldum marinum.</title>
        <authorList>
            <person name="Takeuchi M."/>
            <person name="Kamagata Y."/>
            <person name="Hiraoka S."/>
            <person name="Oshima K."/>
            <person name="Hattori M."/>
            <person name="Iwasaki W."/>
        </authorList>
    </citation>
    <scope>NUCLEOTIDE SEQUENCE [LARGE SCALE GENOMIC DNA]</scope>
    <source>
        <strain evidence="2 3">S8</strain>
    </source>
</reference>
<dbReference type="Pfam" id="PF07758">
    <property type="entry name" value="DUF1614"/>
    <property type="match status" value="1"/>
</dbReference>
<evidence type="ECO:0000256" key="1">
    <source>
        <dbReference type="SAM" id="Phobius"/>
    </source>
</evidence>
<feature type="transmembrane region" description="Helical" evidence="1">
    <location>
        <begin position="175"/>
        <end position="192"/>
    </location>
</feature>
<gene>
    <name evidence="2" type="ORF">sS8_4326</name>
</gene>
<dbReference type="KEGG" id="mmai:sS8_4326"/>